<keyword evidence="2" id="KW-1185">Reference proteome</keyword>
<sequence length="246" mass="28148">MAVIVEGEFSIHSCYLKCCTIGLGDLKISMKISEMPVYLDDDYLSFQAPDFVDRYQMQDLILNDGGVEKVLVNMGEYTSTIAIYPSSPIAEYIKKELNMVDYNALYYDPYWPDKEMRVLVFIIPTVTDPSNIFRLLTRCFPTSIQAIGQQEADEIITKYYSRTSYEMFQNATVIVDFLPKEITGTLGAASTPKLRLPFVYAPSENESITITDIDVLSLDEGSYLSNTMVDFYFKYILNEKLTKRRT</sequence>
<accession>A0AAV4UKG9</accession>
<gene>
    <name evidence="1" type="primary">Senp6</name>
    <name evidence="1" type="ORF">CEXT_235501</name>
</gene>
<evidence type="ECO:0000313" key="2">
    <source>
        <dbReference type="Proteomes" id="UP001054945"/>
    </source>
</evidence>
<dbReference type="GO" id="GO:0008233">
    <property type="term" value="F:peptidase activity"/>
    <property type="evidence" value="ECO:0007669"/>
    <property type="project" value="UniProtKB-KW"/>
</dbReference>
<proteinExistence type="predicted"/>
<keyword evidence="1" id="KW-0378">Hydrolase</keyword>
<dbReference type="AlphaFoldDB" id="A0AAV4UKG9"/>
<keyword evidence="1" id="KW-0645">Protease</keyword>
<name>A0AAV4UKG9_CAEEX</name>
<reference evidence="1 2" key="1">
    <citation type="submission" date="2021-06" db="EMBL/GenBank/DDBJ databases">
        <title>Caerostris extrusa draft genome.</title>
        <authorList>
            <person name="Kono N."/>
            <person name="Arakawa K."/>
        </authorList>
    </citation>
    <scope>NUCLEOTIDE SEQUENCE [LARGE SCALE GENOMIC DNA]</scope>
</reference>
<comment type="caution">
    <text evidence="1">The sequence shown here is derived from an EMBL/GenBank/DDBJ whole genome shotgun (WGS) entry which is preliminary data.</text>
</comment>
<dbReference type="GO" id="GO:0006508">
    <property type="term" value="P:proteolysis"/>
    <property type="evidence" value="ECO:0007669"/>
    <property type="project" value="UniProtKB-KW"/>
</dbReference>
<organism evidence="1 2">
    <name type="scientific">Caerostris extrusa</name>
    <name type="common">Bark spider</name>
    <name type="synonym">Caerostris bankana</name>
    <dbReference type="NCBI Taxonomy" id="172846"/>
    <lineage>
        <taxon>Eukaryota</taxon>
        <taxon>Metazoa</taxon>
        <taxon>Ecdysozoa</taxon>
        <taxon>Arthropoda</taxon>
        <taxon>Chelicerata</taxon>
        <taxon>Arachnida</taxon>
        <taxon>Araneae</taxon>
        <taxon>Araneomorphae</taxon>
        <taxon>Entelegynae</taxon>
        <taxon>Araneoidea</taxon>
        <taxon>Araneidae</taxon>
        <taxon>Caerostris</taxon>
    </lineage>
</organism>
<dbReference type="Proteomes" id="UP001054945">
    <property type="component" value="Unassembled WGS sequence"/>
</dbReference>
<dbReference type="Gene3D" id="1.10.418.20">
    <property type="match status" value="1"/>
</dbReference>
<protein>
    <submittedName>
        <fullName evidence="1">Sentrin-specific protease 6</fullName>
    </submittedName>
</protein>
<evidence type="ECO:0000313" key="1">
    <source>
        <dbReference type="EMBL" id="GIY58084.1"/>
    </source>
</evidence>
<dbReference type="EMBL" id="BPLR01013012">
    <property type="protein sequence ID" value="GIY58084.1"/>
    <property type="molecule type" value="Genomic_DNA"/>
</dbReference>